<dbReference type="STRING" id="343013.SAMN04489707_100783"/>
<dbReference type="Proteomes" id="UP000183656">
    <property type="component" value="Unassembled WGS sequence"/>
</dbReference>
<evidence type="ECO:0000313" key="2">
    <source>
        <dbReference type="EMBL" id="SFU53124.1"/>
    </source>
</evidence>
<feature type="chain" id="PRO_5010191329" evidence="1">
    <location>
        <begin position="24"/>
        <end position="428"/>
    </location>
</feature>
<proteinExistence type="predicted"/>
<name>A0A1I7GXC9_9BURK</name>
<dbReference type="EMBL" id="FPBX01000007">
    <property type="protein sequence ID" value="SFU53124.1"/>
    <property type="molecule type" value="Genomic_DNA"/>
</dbReference>
<keyword evidence="3" id="KW-1185">Reference proteome</keyword>
<dbReference type="PROSITE" id="PS51257">
    <property type="entry name" value="PROKAR_LIPOPROTEIN"/>
    <property type="match status" value="1"/>
</dbReference>
<dbReference type="RefSeq" id="WP_139235363.1">
    <property type="nucleotide sequence ID" value="NZ_CYIG01000003.1"/>
</dbReference>
<gene>
    <name evidence="2" type="ORF">SAMN04489707_100783</name>
</gene>
<protein>
    <submittedName>
        <fullName evidence="2">Uncharacterized protein</fullName>
    </submittedName>
</protein>
<accession>A0A1I7GXC9</accession>
<evidence type="ECO:0000256" key="1">
    <source>
        <dbReference type="SAM" id="SignalP"/>
    </source>
</evidence>
<evidence type="ECO:0000313" key="3">
    <source>
        <dbReference type="Proteomes" id="UP000183656"/>
    </source>
</evidence>
<organism evidence="2 3">
    <name type="scientific">Paenacidovorax caeni</name>
    <dbReference type="NCBI Taxonomy" id="343013"/>
    <lineage>
        <taxon>Bacteria</taxon>
        <taxon>Pseudomonadati</taxon>
        <taxon>Pseudomonadota</taxon>
        <taxon>Betaproteobacteria</taxon>
        <taxon>Burkholderiales</taxon>
        <taxon>Comamonadaceae</taxon>
        <taxon>Paenacidovorax</taxon>
    </lineage>
</organism>
<dbReference type="AlphaFoldDB" id="A0A1I7GXC9"/>
<feature type="signal peptide" evidence="1">
    <location>
        <begin position="1"/>
        <end position="23"/>
    </location>
</feature>
<reference evidence="2 3" key="1">
    <citation type="submission" date="2016-10" db="EMBL/GenBank/DDBJ databases">
        <authorList>
            <person name="de Groot N.N."/>
        </authorList>
    </citation>
    <scope>NUCLEOTIDE SEQUENCE [LARGE SCALE GENOMIC DNA]</scope>
    <source>
        <strain evidence="2 3">R-24608</strain>
    </source>
</reference>
<keyword evidence="1" id="KW-0732">Signal</keyword>
<sequence>MNKTRLGALAPLILALAACGGGSGDGPAVFPPGEVLTFAATLDDGSTQETRYLVHAVTADGDLLAGESTAKLSPHRPPLASVRVALPLEAGDTPQDNAARLAALRDFYKQLWQGIAERRNDGSDIAAEIGAFESDVGVLYDDYRQSEFASVKDYVAFYEQVGENPYFDAQESVEEELVQFFAQTGWSQGAWLRALQAQNTDWPRFLALMAQRGDSFASLLHQYKTGNSSGLDDFVAGYVNSPRIKIQTKANPWKQVDGFYIRNPSWMFWMGDFPSTSSAPGAREASIISPADVHPYTYQVTSWDNESCPTKVHLSGRANVLHAFLAYYVVLEVANQSRQPMGVWVPRVAIDVLGVDKPDGGMHNLIAKNIEGAAEITDVKNVGTAERPQPRFNVVTKLKIPRLYNSKVWKITHAIDLDAWPICSTLSK</sequence>
<dbReference type="OrthoDB" id="7821613at2"/>